<evidence type="ECO:0000256" key="1">
    <source>
        <dbReference type="SAM" id="SignalP"/>
    </source>
</evidence>
<feature type="chain" id="PRO_5011766109" evidence="1">
    <location>
        <begin position="20"/>
        <end position="240"/>
    </location>
</feature>
<organism evidence="2 3">
    <name type="scientific">Olivibacter domesticus</name>
    <name type="common">Pseudosphingobacterium domesticum</name>
    <dbReference type="NCBI Taxonomy" id="407022"/>
    <lineage>
        <taxon>Bacteria</taxon>
        <taxon>Pseudomonadati</taxon>
        <taxon>Bacteroidota</taxon>
        <taxon>Sphingobacteriia</taxon>
        <taxon>Sphingobacteriales</taxon>
        <taxon>Sphingobacteriaceae</taxon>
        <taxon>Olivibacter</taxon>
    </lineage>
</organism>
<gene>
    <name evidence="2" type="ORF">SAMN05661044_04616</name>
</gene>
<dbReference type="STRING" id="407022.SAMN05661044_04616"/>
<feature type="signal peptide" evidence="1">
    <location>
        <begin position="1"/>
        <end position="19"/>
    </location>
</feature>
<sequence>MRIFYILMLISFFCLPANASKTSDKDEFENLFKAYADSTLIFSGVVPFSTGPDNRFIVSKKGDTVSLFIYHYDRHDIDSYPELPDSLAKYISNKKYPRTAPGVGPYFEVQKISQEKGAKLWQALINEKPWELLDDSVYGSGCEPLKKVHRKSDGSTVTEERLGQHDLHSYFLKLITKEETKHLQYYAPEVLEKACPGKEGRQHIVVIKQLLLRYFQKGSVFWNTSGHPSYKETPVVDYFQ</sequence>
<reference evidence="3" key="1">
    <citation type="submission" date="2016-10" db="EMBL/GenBank/DDBJ databases">
        <authorList>
            <person name="Varghese N."/>
            <person name="Submissions S."/>
        </authorList>
    </citation>
    <scope>NUCLEOTIDE SEQUENCE [LARGE SCALE GENOMIC DNA]</scope>
    <source>
        <strain evidence="3">DSM 18733</strain>
    </source>
</reference>
<evidence type="ECO:0000313" key="2">
    <source>
        <dbReference type="EMBL" id="SEM23752.1"/>
    </source>
</evidence>
<evidence type="ECO:0000313" key="3">
    <source>
        <dbReference type="Proteomes" id="UP000199421"/>
    </source>
</evidence>
<dbReference type="OrthoDB" id="881598at2"/>
<name>A0A1H7WQI1_OLID1</name>
<accession>A0A1H7WQI1</accession>
<dbReference type="Proteomes" id="UP000199421">
    <property type="component" value="Unassembled WGS sequence"/>
</dbReference>
<dbReference type="EMBL" id="FOAF01000009">
    <property type="protein sequence ID" value="SEM23752.1"/>
    <property type="molecule type" value="Genomic_DNA"/>
</dbReference>
<proteinExistence type="predicted"/>
<protein>
    <submittedName>
        <fullName evidence="2">Uncharacterized protein</fullName>
    </submittedName>
</protein>
<keyword evidence="3" id="KW-1185">Reference proteome</keyword>
<dbReference type="AlphaFoldDB" id="A0A1H7WQI1"/>
<keyword evidence="1" id="KW-0732">Signal</keyword>
<dbReference type="RefSeq" id="WP_139202319.1">
    <property type="nucleotide sequence ID" value="NZ_FOAF01000009.1"/>
</dbReference>